<dbReference type="KEGG" id="ifn:GM661_05970"/>
<dbReference type="EMBL" id="CP046640">
    <property type="protein sequence ID" value="QTL97560.1"/>
    <property type="molecule type" value="Genomic_DNA"/>
</dbReference>
<evidence type="ECO:0000313" key="2">
    <source>
        <dbReference type="Proteomes" id="UP000665020"/>
    </source>
</evidence>
<accession>A0A8A7K8M8</accession>
<reference evidence="1" key="1">
    <citation type="submission" date="2019-12" db="EMBL/GenBank/DDBJ databases">
        <authorList>
            <person name="zhang j."/>
            <person name="sun C.M."/>
        </authorList>
    </citation>
    <scope>NUCLEOTIDE SEQUENCE</scope>
    <source>
        <strain evidence="1">NS-1</strain>
    </source>
</reference>
<dbReference type="RefSeq" id="WP_230869192.1">
    <property type="nucleotide sequence ID" value="NZ_CP046640.1"/>
</dbReference>
<evidence type="ECO:0000313" key="1">
    <source>
        <dbReference type="EMBL" id="QTL97560.1"/>
    </source>
</evidence>
<keyword evidence="2" id="KW-1185">Reference proteome</keyword>
<proteinExistence type="predicted"/>
<gene>
    <name evidence="1" type="ORF">GM661_05970</name>
</gene>
<sequence>MVNGSAELNKLFEQYLNCKLKGRKRFELEELETFLIKKTGGMSTYQSAGGYQALYQLLKEKEEKGRIKAIKSSTYNSRQPVLKSRWQLVVKNAVQVWQDQLIFQLSRQLDLRYYLKRPWLQTKELAERLLRLAEFLCKKNDREWASREERSLELFADEKFLSTAEGRKFLSSLSLNLAALKAEKYSQMFVYWNKGTMIKKILILENHSAFIACKRALTADYNIFSYAPDTLIYGEGKHIIESFKFLDELLAHLEKENRQQVEVKYAGDIDPEGWLIYYRLKEKYPEYKLELFAVYYREMIKQGSLNAYPINSQQNKNNIILEKILGELKKAEDVKASMVDRIEQLWNEDLRLPEELITYEVLTNKRV</sequence>
<name>A0A8A7K8M8_9FIRM</name>
<protein>
    <submittedName>
        <fullName evidence="1">Cytosolic protein</fullName>
    </submittedName>
</protein>
<organism evidence="1 2">
    <name type="scientific">Iocasia fonsfrigidae</name>
    <dbReference type="NCBI Taxonomy" id="2682810"/>
    <lineage>
        <taxon>Bacteria</taxon>
        <taxon>Bacillati</taxon>
        <taxon>Bacillota</taxon>
        <taxon>Clostridia</taxon>
        <taxon>Halanaerobiales</taxon>
        <taxon>Halanaerobiaceae</taxon>
        <taxon>Iocasia</taxon>
    </lineage>
</organism>
<dbReference type="Proteomes" id="UP000665020">
    <property type="component" value="Chromosome"/>
</dbReference>
<dbReference type="AlphaFoldDB" id="A0A8A7K8M8"/>